<evidence type="ECO:0008006" key="3">
    <source>
        <dbReference type="Google" id="ProtNLM"/>
    </source>
</evidence>
<dbReference type="EMBL" id="JAAQTL010000001">
    <property type="protein sequence ID" value="NID15142.1"/>
    <property type="molecule type" value="Genomic_DNA"/>
</dbReference>
<evidence type="ECO:0000313" key="2">
    <source>
        <dbReference type="Proteomes" id="UP000518878"/>
    </source>
</evidence>
<comment type="caution">
    <text evidence="1">The sequence shown here is derived from an EMBL/GenBank/DDBJ whole genome shotgun (WGS) entry which is preliminary data.</text>
</comment>
<protein>
    <recommendedName>
        <fullName evidence="3">HPt domain-containing protein</fullName>
    </recommendedName>
</protein>
<name>A0A7X5QTH7_9GAMM</name>
<organism evidence="1 2">
    <name type="scientific">Luteibacter yeojuensis</name>
    <dbReference type="NCBI Taxonomy" id="345309"/>
    <lineage>
        <taxon>Bacteria</taxon>
        <taxon>Pseudomonadati</taxon>
        <taxon>Pseudomonadota</taxon>
        <taxon>Gammaproteobacteria</taxon>
        <taxon>Lysobacterales</taxon>
        <taxon>Rhodanobacteraceae</taxon>
        <taxon>Luteibacter</taxon>
    </lineage>
</organism>
<accession>A0A7X5QTH7</accession>
<dbReference type="RefSeq" id="WP_166698912.1">
    <property type="nucleotide sequence ID" value="NZ_JAAQTL010000001.1"/>
</dbReference>
<sequence>MDASAEWVMAWMDLILDSTAMGEAVDQGDLAEVRFRACSIAIRARRHGFDRLAHLAAGLLERLGFNDDVSPSVYAPAVEEITRHVDAIGRRNLS</sequence>
<gene>
    <name evidence="1" type="ORF">HBF32_06625</name>
</gene>
<proteinExistence type="predicted"/>
<evidence type="ECO:0000313" key="1">
    <source>
        <dbReference type="EMBL" id="NID15142.1"/>
    </source>
</evidence>
<dbReference type="Proteomes" id="UP000518878">
    <property type="component" value="Unassembled WGS sequence"/>
</dbReference>
<keyword evidence="2" id="KW-1185">Reference proteome</keyword>
<reference evidence="1 2" key="1">
    <citation type="journal article" date="2006" name="Int. J. Syst. Evol. Microbiol.">
        <title>Dyella yeojuensis sp. nov., isolated from greenhouse soil in Korea.</title>
        <authorList>
            <person name="Kim B.Y."/>
            <person name="Weon H.Y."/>
            <person name="Lee K.H."/>
            <person name="Seok S.J."/>
            <person name="Kwon S.W."/>
            <person name="Go S.J."/>
            <person name="Stackebrandt E."/>
        </authorList>
    </citation>
    <scope>NUCLEOTIDE SEQUENCE [LARGE SCALE GENOMIC DNA]</scope>
    <source>
        <strain evidence="1 2">DSM 17673</strain>
    </source>
</reference>
<dbReference type="AlphaFoldDB" id="A0A7X5QTH7"/>